<dbReference type="OrthoDB" id="58802at2"/>
<evidence type="ECO:0000259" key="5">
    <source>
        <dbReference type="Pfam" id="PF04198"/>
    </source>
</evidence>
<dbReference type="PANTHER" id="PTHR34294">
    <property type="entry name" value="TRANSCRIPTIONAL REGULATOR-RELATED"/>
    <property type="match status" value="1"/>
</dbReference>
<keyword evidence="4" id="KW-0804">Transcription</keyword>
<evidence type="ECO:0000256" key="2">
    <source>
        <dbReference type="ARBA" id="ARBA00023015"/>
    </source>
</evidence>
<dbReference type="Gene3D" id="1.10.10.60">
    <property type="entry name" value="Homeodomain-like"/>
    <property type="match status" value="1"/>
</dbReference>
<evidence type="ECO:0000313" key="7">
    <source>
        <dbReference type="Proteomes" id="UP000053354"/>
    </source>
</evidence>
<evidence type="ECO:0000313" key="6">
    <source>
        <dbReference type="EMBL" id="ANU27021.1"/>
    </source>
</evidence>
<evidence type="ECO:0000256" key="3">
    <source>
        <dbReference type="ARBA" id="ARBA00023125"/>
    </source>
</evidence>
<dbReference type="Pfam" id="PF04198">
    <property type="entry name" value="Sugar-bind"/>
    <property type="match status" value="1"/>
</dbReference>
<gene>
    <name evidence="6" type="ORF">I858_008450</name>
</gene>
<dbReference type="InterPro" id="IPR007324">
    <property type="entry name" value="Sugar-bd_dom_put"/>
</dbReference>
<evidence type="ECO:0000256" key="1">
    <source>
        <dbReference type="ARBA" id="ARBA00010466"/>
    </source>
</evidence>
<dbReference type="KEGG" id="pll:I858_008450"/>
<name>A0A1B1S1G3_9BACL</name>
<evidence type="ECO:0000256" key="4">
    <source>
        <dbReference type="ARBA" id="ARBA00023163"/>
    </source>
</evidence>
<dbReference type="InterPro" id="IPR009057">
    <property type="entry name" value="Homeodomain-like_sf"/>
</dbReference>
<protein>
    <submittedName>
        <fullName evidence="6">Transcriptional regulator</fullName>
    </submittedName>
</protein>
<dbReference type="GO" id="GO:0003677">
    <property type="term" value="F:DNA binding"/>
    <property type="evidence" value="ECO:0007669"/>
    <property type="project" value="UniProtKB-KW"/>
</dbReference>
<accession>A0A1B1S1G3</accession>
<dbReference type="InterPro" id="IPR037171">
    <property type="entry name" value="NagB/RpiA_transferase-like"/>
</dbReference>
<sequence>MMNWDERRQIVKVANLYYFAGQTQAQIASKMGVSRPVISKLLNKAREMGIVEIYIKDENAHTVKLEQQLENIYHLKEVLVVPAGNLSTDMIKHALGKAAASYVSRNIKNITSLGISWGSTLSKFVQEYPYEQHRDLQIVPLVGGMGRKFVEIHSNLLAYQLAQKMNSHCSYLYAPAMVESLELKERLIQSEDIAMVLEEGRNVEMAIVGLGNPFKDSTMTDMHYLTSDDLASLKLAKATGDIGSRFYNAEGNQIKHPLNDLVIGLDLEEFKNIPEVVGIVEGAHKVESLRAALKGGYLNVLVIDDVTADLLLHHAQKKD</sequence>
<dbReference type="Proteomes" id="UP000053354">
    <property type="component" value="Chromosome"/>
</dbReference>
<dbReference type="STRING" id="1302659.I858_008450"/>
<dbReference type="SUPFAM" id="SSF46689">
    <property type="entry name" value="Homeodomain-like"/>
    <property type="match status" value="1"/>
</dbReference>
<dbReference type="GO" id="GO:0030246">
    <property type="term" value="F:carbohydrate binding"/>
    <property type="evidence" value="ECO:0007669"/>
    <property type="project" value="InterPro"/>
</dbReference>
<reference evidence="6" key="1">
    <citation type="submission" date="2016-10" db="EMBL/GenBank/DDBJ databases">
        <authorList>
            <person name="See-Too W.S."/>
        </authorList>
    </citation>
    <scope>NUCLEOTIDE SEQUENCE</scope>
    <source>
        <strain evidence="6">L10.15</strain>
    </source>
</reference>
<dbReference type="InterPro" id="IPR051054">
    <property type="entry name" value="SorC_transcr_regulators"/>
</dbReference>
<comment type="similarity">
    <text evidence="1">Belongs to the SorC transcriptional regulatory family.</text>
</comment>
<dbReference type="Gene3D" id="3.40.50.1360">
    <property type="match status" value="1"/>
</dbReference>
<feature type="domain" description="Sugar-binding" evidence="5">
    <location>
        <begin position="59"/>
        <end position="312"/>
    </location>
</feature>
<organism evidence="6 7">
    <name type="scientific">Planococcus versutus</name>
    <dbReference type="NCBI Taxonomy" id="1302659"/>
    <lineage>
        <taxon>Bacteria</taxon>
        <taxon>Bacillati</taxon>
        <taxon>Bacillota</taxon>
        <taxon>Bacilli</taxon>
        <taxon>Bacillales</taxon>
        <taxon>Caryophanaceae</taxon>
        <taxon>Planococcus</taxon>
    </lineage>
</organism>
<dbReference type="AlphaFoldDB" id="A0A1B1S1G3"/>
<proteinExistence type="inferred from homology"/>
<keyword evidence="3" id="KW-0238">DNA-binding</keyword>
<keyword evidence="2" id="KW-0805">Transcription regulation</keyword>
<dbReference type="SUPFAM" id="SSF100950">
    <property type="entry name" value="NagB/RpiA/CoA transferase-like"/>
    <property type="match status" value="1"/>
</dbReference>
<keyword evidence="7" id="KW-1185">Reference proteome</keyword>
<dbReference type="EMBL" id="CP016540">
    <property type="protein sequence ID" value="ANU27021.1"/>
    <property type="molecule type" value="Genomic_DNA"/>
</dbReference>
<dbReference type="PANTHER" id="PTHR34294:SF12">
    <property type="entry name" value="SUGAR-BINDING TRANSCRIPTIONAL REGULATOR"/>
    <property type="match status" value="1"/>
</dbReference>